<protein>
    <submittedName>
        <fullName evidence="1">483_t:CDS:1</fullName>
    </submittedName>
</protein>
<organism evidence="1 2">
    <name type="scientific">Racocetra persica</name>
    <dbReference type="NCBI Taxonomy" id="160502"/>
    <lineage>
        <taxon>Eukaryota</taxon>
        <taxon>Fungi</taxon>
        <taxon>Fungi incertae sedis</taxon>
        <taxon>Mucoromycota</taxon>
        <taxon>Glomeromycotina</taxon>
        <taxon>Glomeromycetes</taxon>
        <taxon>Diversisporales</taxon>
        <taxon>Gigasporaceae</taxon>
        <taxon>Racocetra</taxon>
    </lineage>
</organism>
<dbReference type="Proteomes" id="UP000789920">
    <property type="component" value="Unassembled WGS sequence"/>
</dbReference>
<keyword evidence="2" id="KW-1185">Reference proteome</keyword>
<accession>A0ACA9QKY8</accession>
<feature type="non-terminal residue" evidence="1">
    <location>
        <position position="1"/>
    </location>
</feature>
<sequence>PFVHSLNENFNKLKESKKITNIHDCRIFASIMNKEFRGIFSIRVEYEDEGTPLIIAHHITMGYPEAFDFDNTEMILRSREHTVSEKETVLWPKKAQ</sequence>
<reference evidence="1" key="1">
    <citation type="submission" date="2021-06" db="EMBL/GenBank/DDBJ databases">
        <authorList>
            <person name="Kallberg Y."/>
            <person name="Tangrot J."/>
            <person name="Rosling A."/>
        </authorList>
    </citation>
    <scope>NUCLEOTIDE SEQUENCE</scope>
    <source>
        <strain evidence="1">MA461A</strain>
    </source>
</reference>
<proteinExistence type="predicted"/>
<name>A0ACA9QKY8_9GLOM</name>
<feature type="non-terminal residue" evidence="1">
    <location>
        <position position="96"/>
    </location>
</feature>
<dbReference type="EMBL" id="CAJVQC010031589">
    <property type="protein sequence ID" value="CAG8748868.1"/>
    <property type="molecule type" value="Genomic_DNA"/>
</dbReference>
<evidence type="ECO:0000313" key="2">
    <source>
        <dbReference type="Proteomes" id="UP000789920"/>
    </source>
</evidence>
<comment type="caution">
    <text evidence="1">The sequence shown here is derived from an EMBL/GenBank/DDBJ whole genome shotgun (WGS) entry which is preliminary data.</text>
</comment>
<gene>
    <name evidence="1" type="ORF">RPERSI_LOCUS13961</name>
</gene>
<evidence type="ECO:0000313" key="1">
    <source>
        <dbReference type="EMBL" id="CAG8748868.1"/>
    </source>
</evidence>